<gene>
    <name evidence="13" type="primary">nifH1_2</name>
    <name evidence="13" type="ORF">ACWI_31890</name>
</gene>
<organism evidence="13 14">
    <name type="scientific">Acetobacterium wieringae</name>
    <dbReference type="NCBI Taxonomy" id="52694"/>
    <lineage>
        <taxon>Bacteria</taxon>
        <taxon>Bacillati</taxon>
        <taxon>Bacillota</taxon>
        <taxon>Clostridia</taxon>
        <taxon>Eubacteriales</taxon>
        <taxon>Eubacteriaceae</taxon>
        <taxon>Acetobacterium</taxon>
    </lineage>
</organism>
<dbReference type="PANTHER" id="PTHR42864">
    <property type="entry name" value="LIGHT-INDEPENDENT PROTOCHLOROPHYLLIDE REDUCTASE IRON-SULFUR ATP-BINDING PROTEIN"/>
    <property type="match status" value="1"/>
</dbReference>
<keyword evidence="7 12" id="KW-0547">Nucleotide-binding</keyword>
<dbReference type="PRINTS" id="PR00091">
    <property type="entry name" value="NITROGNASEII"/>
</dbReference>
<dbReference type="RefSeq" id="WP_070372445.1">
    <property type="nucleotide sequence ID" value="NZ_CP097897.1"/>
</dbReference>
<evidence type="ECO:0000256" key="9">
    <source>
        <dbReference type="ARBA" id="ARBA00023004"/>
    </source>
</evidence>
<keyword evidence="10 12" id="KW-0411">Iron-sulfur</keyword>
<evidence type="ECO:0000256" key="10">
    <source>
        <dbReference type="ARBA" id="ARBA00023014"/>
    </source>
</evidence>
<comment type="catalytic activity">
    <reaction evidence="11">
        <text>N2 + 8 reduced [2Fe-2S]-[ferredoxin] + 16 ATP + 16 H2O = H2 + 8 oxidized [2Fe-2S]-[ferredoxin] + 2 NH4(+) + 16 ADP + 16 phosphate + 6 H(+)</text>
        <dbReference type="Rhea" id="RHEA:21448"/>
        <dbReference type="Rhea" id="RHEA-COMP:10000"/>
        <dbReference type="Rhea" id="RHEA-COMP:10001"/>
        <dbReference type="ChEBI" id="CHEBI:15377"/>
        <dbReference type="ChEBI" id="CHEBI:15378"/>
        <dbReference type="ChEBI" id="CHEBI:17997"/>
        <dbReference type="ChEBI" id="CHEBI:18276"/>
        <dbReference type="ChEBI" id="CHEBI:28938"/>
        <dbReference type="ChEBI" id="CHEBI:30616"/>
        <dbReference type="ChEBI" id="CHEBI:33737"/>
        <dbReference type="ChEBI" id="CHEBI:33738"/>
        <dbReference type="ChEBI" id="CHEBI:43474"/>
        <dbReference type="ChEBI" id="CHEBI:456216"/>
        <dbReference type="EC" id="1.18.6.1"/>
    </reaction>
</comment>
<dbReference type="SUPFAM" id="SSF52540">
    <property type="entry name" value="P-loop containing nucleoside triphosphate hydrolases"/>
    <property type="match status" value="1"/>
</dbReference>
<comment type="function">
    <text evidence="2">The key enzymatic reactions in nitrogen fixation are catalyzed by the nitrogenase complex, which has 2 components: the iron protein and the molybdenum-iron protein.</text>
</comment>
<accession>A0A1F2PEM6</accession>
<reference evidence="13 14" key="1">
    <citation type="submission" date="2015-09" db="EMBL/GenBank/DDBJ databases">
        <title>Genome sequence of Acetobacterium wieringae DSM 1911.</title>
        <authorList>
            <person name="Poehlein A."/>
            <person name="Bengelsdorf F.R."/>
            <person name="Schiel-Bengelsdorf B."/>
            <person name="Duerre P."/>
            <person name="Daniel R."/>
        </authorList>
    </citation>
    <scope>NUCLEOTIDE SEQUENCE [LARGE SCALE GENOMIC DNA]</scope>
    <source>
        <strain evidence="13 14">DSM 1911</strain>
    </source>
</reference>
<dbReference type="InterPro" id="IPR027417">
    <property type="entry name" value="P-loop_NTPase"/>
</dbReference>
<dbReference type="GO" id="GO:0046872">
    <property type="term" value="F:metal ion binding"/>
    <property type="evidence" value="ECO:0007669"/>
    <property type="project" value="UniProtKB-KW"/>
</dbReference>
<keyword evidence="12 13" id="KW-0560">Oxidoreductase</keyword>
<evidence type="ECO:0000256" key="5">
    <source>
        <dbReference type="ARBA" id="ARBA00012773"/>
    </source>
</evidence>
<evidence type="ECO:0000256" key="8">
    <source>
        <dbReference type="ARBA" id="ARBA00022840"/>
    </source>
</evidence>
<evidence type="ECO:0000256" key="4">
    <source>
        <dbReference type="ARBA" id="ARBA00011738"/>
    </source>
</evidence>
<keyword evidence="9 12" id="KW-0408">Iron</keyword>
<comment type="subunit">
    <text evidence="4">Homodimer.</text>
</comment>
<dbReference type="Proteomes" id="UP000176244">
    <property type="component" value="Unassembled WGS sequence"/>
</dbReference>
<dbReference type="PIRSF" id="PIRSF000363">
    <property type="entry name" value="Nitrogenase_iron"/>
    <property type="match status" value="1"/>
</dbReference>
<evidence type="ECO:0000256" key="12">
    <source>
        <dbReference type="RuleBase" id="RU003688"/>
    </source>
</evidence>
<evidence type="ECO:0000256" key="7">
    <source>
        <dbReference type="ARBA" id="ARBA00022741"/>
    </source>
</evidence>
<protein>
    <recommendedName>
        <fullName evidence="5">nitrogenase</fullName>
        <ecNumber evidence="5">1.18.6.1</ecNumber>
    </recommendedName>
</protein>
<dbReference type="AlphaFoldDB" id="A0A1F2PEM6"/>
<dbReference type="Pfam" id="PF00142">
    <property type="entry name" value="Fer4_NifH"/>
    <property type="match status" value="1"/>
</dbReference>
<dbReference type="GO" id="GO:0051539">
    <property type="term" value="F:4 iron, 4 sulfur cluster binding"/>
    <property type="evidence" value="ECO:0007669"/>
    <property type="project" value="UniProtKB-KW"/>
</dbReference>
<dbReference type="PANTHER" id="PTHR42864:SF2">
    <property type="entry name" value="LIGHT-INDEPENDENT PROTOCHLOROPHYLLIDE REDUCTASE IRON-SULFUR ATP-BINDING PROTEIN"/>
    <property type="match status" value="1"/>
</dbReference>
<keyword evidence="6 12" id="KW-0479">Metal-binding</keyword>
<dbReference type="PROSITE" id="PS51026">
    <property type="entry name" value="NIFH_FRXC_3"/>
    <property type="match status" value="1"/>
</dbReference>
<dbReference type="STRING" id="52694.ACWI_31890"/>
<name>A0A1F2PEM6_9FIRM</name>
<evidence type="ECO:0000256" key="11">
    <source>
        <dbReference type="ARBA" id="ARBA00047967"/>
    </source>
</evidence>
<comment type="caution">
    <text evidence="13">The sequence shown here is derived from an EMBL/GenBank/DDBJ whole genome shotgun (WGS) entry which is preliminary data.</text>
</comment>
<evidence type="ECO:0000256" key="6">
    <source>
        <dbReference type="ARBA" id="ARBA00022723"/>
    </source>
</evidence>
<dbReference type="InterPro" id="IPR000392">
    <property type="entry name" value="NifH/frxC"/>
</dbReference>
<comment type="cofactor">
    <cofactor evidence="1">
        <name>[4Fe-4S] cluster</name>
        <dbReference type="ChEBI" id="CHEBI:49883"/>
    </cofactor>
</comment>
<evidence type="ECO:0000256" key="1">
    <source>
        <dbReference type="ARBA" id="ARBA00001966"/>
    </source>
</evidence>
<dbReference type="InterPro" id="IPR030655">
    <property type="entry name" value="NifH/chlL_CS"/>
</dbReference>
<dbReference type="GO" id="GO:0016163">
    <property type="term" value="F:nitrogenase activity"/>
    <property type="evidence" value="ECO:0007669"/>
    <property type="project" value="UniProtKB-EC"/>
</dbReference>
<sequence>MNLDNKRIAFYGKGGIGKSTIAANVSAALSKAGKKVLHIGCDPKSDSTRILMKRRIPTVLKTLKEKGEQLNQADILFTGVYGVTCVEAGGPEPGVGCAGMGISAVIETLEKLDVFTMDWDLIVYDVLGDVVCGGFSIPMRRQCVDAVYIVTSSEFMSLYAANNILKGIAHYETPAQKLFGGFIHNRWMSQTDKEVVDQFIQMTDSRLIASIEQNQAIKLAEYQRNTMIEADPQASLSQVIKTLGKDLFWEVPACNSRPLDDDAMEALFDFVSAKNQEISR</sequence>
<evidence type="ECO:0000256" key="2">
    <source>
        <dbReference type="ARBA" id="ARBA00002234"/>
    </source>
</evidence>
<proteinExistence type="inferred from homology"/>
<dbReference type="EC" id="1.18.6.1" evidence="5"/>
<dbReference type="OrthoDB" id="9778641at2"/>
<evidence type="ECO:0000313" key="13">
    <source>
        <dbReference type="EMBL" id="OFV69332.1"/>
    </source>
</evidence>
<comment type="similarity">
    <text evidence="3 12">Belongs to the NifH/BchL/ChlL family.</text>
</comment>
<dbReference type="PROSITE" id="PS00692">
    <property type="entry name" value="NIFH_FRXC_2"/>
    <property type="match status" value="1"/>
</dbReference>
<dbReference type="CDD" id="cd02040">
    <property type="entry name" value="NifH"/>
    <property type="match status" value="1"/>
</dbReference>
<evidence type="ECO:0000313" key="14">
    <source>
        <dbReference type="Proteomes" id="UP000176244"/>
    </source>
</evidence>
<dbReference type="EMBL" id="LKEU01000042">
    <property type="protein sequence ID" value="OFV69332.1"/>
    <property type="molecule type" value="Genomic_DNA"/>
</dbReference>
<keyword evidence="12" id="KW-0004">4Fe-4S</keyword>
<dbReference type="PROSITE" id="PS00746">
    <property type="entry name" value="NIFH_FRXC_1"/>
    <property type="match status" value="1"/>
</dbReference>
<dbReference type="Gene3D" id="3.40.50.300">
    <property type="entry name" value="P-loop containing nucleotide triphosphate hydrolases"/>
    <property type="match status" value="1"/>
</dbReference>
<evidence type="ECO:0000256" key="3">
    <source>
        <dbReference type="ARBA" id="ARBA00005504"/>
    </source>
</evidence>
<keyword evidence="8 12" id="KW-0067">ATP-binding</keyword>
<dbReference type="GO" id="GO:0005524">
    <property type="term" value="F:ATP binding"/>
    <property type="evidence" value="ECO:0007669"/>
    <property type="project" value="UniProtKB-KW"/>
</dbReference>